<dbReference type="NCBIfam" id="NF003996">
    <property type="entry name" value="PRK05472.2-5"/>
    <property type="match status" value="1"/>
</dbReference>
<evidence type="ECO:0000256" key="3">
    <source>
        <dbReference type="ARBA" id="ARBA00023015"/>
    </source>
</evidence>
<keyword evidence="6" id="KW-0520">NAD</keyword>
<dbReference type="InterPro" id="IPR036388">
    <property type="entry name" value="WH-like_DNA-bd_sf"/>
</dbReference>
<comment type="similarity">
    <text evidence="6">Belongs to the transcriptional regulatory Rex family.</text>
</comment>
<comment type="subcellular location">
    <subcellularLocation>
        <location evidence="6">Cytoplasm</location>
    </subcellularLocation>
</comment>
<dbReference type="SUPFAM" id="SSF51735">
    <property type="entry name" value="NAD(P)-binding Rossmann-fold domains"/>
    <property type="match status" value="1"/>
</dbReference>
<keyword evidence="1 6" id="KW-0963">Cytoplasm</keyword>
<dbReference type="InterPro" id="IPR036390">
    <property type="entry name" value="WH_DNA-bd_sf"/>
</dbReference>
<comment type="caution">
    <text evidence="8">The sequence shown here is derived from an EMBL/GenBank/DDBJ whole genome shotgun (WGS) entry which is preliminary data.</text>
</comment>
<keyword evidence="2 6" id="KW-0678">Repressor</keyword>
<dbReference type="AlphaFoldDB" id="A0A937X8D1"/>
<dbReference type="NCBIfam" id="NF003995">
    <property type="entry name" value="PRK05472.2-4"/>
    <property type="match status" value="1"/>
</dbReference>
<dbReference type="PANTHER" id="PTHR35786">
    <property type="entry name" value="REDOX-SENSING TRANSCRIPTIONAL REPRESSOR REX"/>
    <property type="match status" value="1"/>
</dbReference>
<dbReference type="Pfam" id="PF06971">
    <property type="entry name" value="Put_DNA-bind_N"/>
    <property type="match status" value="1"/>
</dbReference>
<evidence type="ECO:0000256" key="1">
    <source>
        <dbReference type="ARBA" id="ARBA00022490"/>
    </source>
</evidence>
<dbReference type="GO" id="GO:0003700">
    <property type="term" value="F:DNA-binding transcription factor activity"/>
    <property type="evidence" value="ECO:0007669"/>
    <property type="project" value="UniProtKB-UniRule"/>
</dbReference>
<dbReference type="Pfam" id="PF02629">
    <property type="entry name" value="CoA_binding"/>
    <property type="match status" value="1"/>
</dbReference>
<dbReference type="PANTHER" id="PTHR35786:SF1">
    <property type="entry name" value="REDOX-SENSING TRANSCRIPTIONAL REPRESSOR REX 1"/>
    <property type="match status" value="1"/>
</dbReference>
<dbReference type="InterPro" id="IPR009718">
    <property type="entry name" value="Rex_DNA-bd_C_dom"/>
</dbReference>
<dbReference type="SMART" id="SM00881">
    <property type="entry name" value="CoA_binding"/>
    <property type="match status" value="1"/>
</dbReference>
<reference evidence="8" key="1">
    <citation type="submission" date="2019-03" db="EMBL/GenBank/DDBJ databases">
        <title>Lake Tanganyika Metagenome-Assembled Genomes (MAGs).</title>
        <authorList>
            <person name="Tran P."/>
        </authorList>
    </citation>
    <scope>NUCLEOTIDE SEQUENCE</scope>
    <source>
        <strain evidence="8">M_DeepCast_400m_m2_100</strain>
    </source>
</reference>
<name>A0A937X8D1_UNCEI</name>
<dbReference type="HAMAP" id="MF_01131">
    <property type="entry name" value="Rex"/>
    <property type="match status" value="1"/>
</dbReference>
<sequence>MARISDRAIGRLTRYRVLLTEHLPPEKRSVYSHELASMMGLTPSQVRRDLMHIGYYGIPRHGYEVEELVKHIGEILGSGADHRIALVGVGNLGRALAAFLEGRRSSLRIVAAFDSDPLKVNRLVNGVRCYPMEDVDRVIAGDRIRLAILCVPGGVAQLVADRLIHAGIKGILNFAPVPLRVPVGVCLEDMDVTSSLEKVAYFATQGALGEQEGQP</sequence>
<dbReference type="GO" id="GO:0005737">
    <property type="term" value="C:cytoplasm"/>
    <property type="evidence" value="ECO:0007669"/>
    <property type="project" value="UniProtKB-SubCell"/>
</dbReference>
<keyword evidence="5 6" id="KW-0804">Transcription</keyword>
<dbReference type="Proteomes" id="UP000748308">
    <property type="component" value="Unassembled WGS sequence"/>
</dbReference>
<feature type="binding site" evidence="6">
    <location>
        <begin position="88"/>
        <end position="93"/>
    </location>
    <ligand>
        <name>NAD(+)</name>
        <dbReference type="ChEBI" id="CHEBI:57540"/>
    </ligand>
</feature>
<evidence type="ECO:0000256" key="4">
    <source>
        <dbReference type="ARBA" id="ARBA00023125"/>
    </source>
</evidence>
<keyword evidence="3 6" id="KW-0805">Transcription regulation</keyword>
<dbReference type="Gene3D" id="3.40.50.720">
    <property type="entry name" value="NAD(P)-binding Rossmann-like Domain"/>
    <property type="match status" value="1"/>
</dbReference>
<evidence type="ECO:0000256" key="6">
    <source>
        <dbReference type="HAMAP-Rule" id="MF_01131"/>
    </source>
</evidence>
<dbReference type="GO" id="GO:0003677">
    <property type="term" value="F:DNA binding"/>
    <property type="evidence" value="ECO:0007669"/>
    <property type="project" value="UniProtKB-UniRule"/>
</dbReference>
<evidence type="ECO:0000313" key="8">
    <source>
        <dbReference type="EMBL" id="MBM3317556.1"/>
    </source>
</evidence>
<dbReference type="GO" id="GO:0051775">
    <property type="term" value="P:response to redox state"/>
    <property type="evidence" value="ECO:0007669"/>
    <property type="project" value="InterPro"/>
</dbReference>
<protein>
    <recommendedName>
        <fullName evidence="6">Redox-sensing transcriptional repressor Rex</fullName>
    </recommendedName>
</protein>
<evidence type="ECO:0000259" key="7">
    <source>
        <dbReference type="SMART" id="SM00881"/>
    </source>
</evidence>
<comment type="function">
    <text evidence="6">Modulates transcription in response to changes in cellular NADH/NAD(+) redox state.</text>
</comment>
<evidence type="ECO:0000256" key="5">
    <source>
        <dbReference type="ARBA" id="ARBA00023163"/>
    </source>
</evidence>
<dbReference type="NCBIfam" id="NF003994">
    <property type="entry name" value="PRK05472.2-3"/>
    <property type="match status" value="1"/>
</dbReference>
<gene>
    <name evidence="6" type="primary">rex</name>
    <name evidence="8" type="ORF">FJY75_06850</name>
</gene>
<dbReference type="InterPro" id="IPR036291">
    <property type="entry name" value="NAD(P)-bd_dom_sf"/>
</dbReference>
<accession>A0A937X8D1</accession>
<dbReference type="InterPro" id="IPR022876">
    <property type="entry name" value="Tscrpt_rep_Rex"/>
</dbReference>
<dbReference type="SUPFAM" id="SSF46785">
    <property type="entry name" value="Winged helix' DNA-binding domain"/>
    <property type="match status" value="1"/>
</dbReference>
<organism evidence="8 9">
    <name type="scientific">Eiseniibacteriota bacterium</name>
    <dbReference type="NCBI Taxonomy" id="2212470"/>
    <lineage>
        <taxon>Bacteria</taxon>
        <taxon>Candidatus Eiseniibacteriota</taxon>
    </lineage>
</organism>
<feature type="DNA-binding region" description="H-T-H motif" evidence="6">
    <location>
        <begin position="14"/>
        <end position="53"/>
    </location>
</feature>
<dbReference type="InterPro" id="IPR003781">
    <property type="entry name" value="CoA-bd"/>
</dbReference>
<dbReference type="EMBL" id="VGIY01000142">
    <property type="protein sequence ID" value="MBM3317556.1"/>
    <property type="molecule type" value="Genomic_DNA"/>
</dbReference>
<comment type="subunit">
    <text evidence="6">Homodimer.</text>
</comment>
<evidence type="ECO:0000256" key="2">
    <source>
        <dbReference type="ARBA" id="ARBA00022491"/>
    </source>
</evidence>
<dbReference type="Gene3D" id="1.10.10.10">
    <property type="entry name" value="Winged helix-like DNA-binding domain superfamily/Winged helix DNA-binding domain"/>
    <property type="match status" value="1"/>
</dbReference>
<keyword evidence="4 6" id="KW-0238">DNA-binding</keyword>
<proteinExistence type="inferred from homology"/>
<dbReference type="GO" id="GO:0045892">
    <property type="term" value="P:negative regulation of DNA-templated transcription"/>
    <property type="evidence" value="ECO:0007669"/>
    <property type="project" value="InterPro"/>
</dbReference>
<evidence type="ECO:0000313" key="9">
    <source>
        <dbReference type="Proteomes" id="UP000748308"/>
    </source>
</evidence>
<feature type="domain" description="CoA-binding" evidence="7">
    <location>
        <begin position="77"/>
        <end position="178"/>
    </location>
</feature>